<evidence type="ECO:0000313" key="6">
    <source>
        <dbReference type="EMBL" id="KAG5592436.1"/>
    </source>
</evidence>
<dbReference type="AlphaFoldDB" id="A0A9J5XZ62"/>
<dbReference type="PANTHER" id="PTHR34269:SF11">
    <property type="entry name" value="B3 DOMAIN PROTEIN"/>
    <property type="match status" value="1"/>
</dbReference>
<keyword evidence="5" id="KW-0539">Nucleus</keyword>
<dbReference type="Proteomes" id="UP000824120">
    <property type="component" value="Chromosome 8"/>
</dbReference>
<comment type="caution">
    <text evidence="6">The sequence shown here is derived from an EMBL/GenBank/DDBJ whole genome shotgun (WGS) entry which is preliminary data.</text>
</comment>
<evidence type="ECO:0000313" key="7">
    <source>
        <dbReference type="Proteomes" id="UP000824120"/>
    </source>
</evidence>
<dbReference type="PANTHER" id="PTHR34269">
    <property type="entry name" value="TRANSCRIPTION FACTOR B3-DOMAIN FAMILY-RELATED"/>
    <property type="match status" value="1"/>
</dbReference>
<dbReference type="OrthoDB" id="1305332at2759"/>
<evidence type="ECO:0000256" key="1">
    <source>
        <dbReference type="ARBA" id="ARBA00004123"/>
    </source>
</evidence>
<name>A0A9J5XZ62_SOLCO</name>
<reference evidence="6 7" key="1">
    <citation type="submission" date="2020-09" db="EMBL/GenBank/DDBJ databases">
        <title>De no assembly of potato wild relative species, Solanum commersonii.</title>
        <authorList>
            <person name="Cho K."/>
        </authorList>
    </citation>
    <scope>NUCLEOTIDE SEQUENCE [LARGE SCALE GENOMIC DNA]</scope>
    <source>
        <strain evidence="6">LZ3.2</strain>
        <tissue evidence="6">Leaf</tissue>
    </source>
</reference>
<protein>
    <recommendedName>
        <fullName evidence="8">B3 domain-containing protein</fullName>
    </recommendedName>
</protein>
<comment type="subcellular location">
    <subcellularLocation>
        <location evidence="1">Nucleus</location>
    </subcellularLocation>
</comment>
<evidence type="ECO:0008006" key="8">
    <source>
        <dbReference type="Google" id="ProtNLM"/>
    </source>
</evidence>
<keyword evidence="7" id="KW-1185">Reference proteome</keyword>
<organism evidence="6 7">
    <name type="scientific">Solanum commersonii</name>
    <name type="common">Commerson's wild potato</name>
    <name type="synonym">Commerson's nightshade</name>
    <dbReference type="NCBI Taxonomy" id="4109"/>
    <lineage>
        <taxon>Eukaryota</taxon>
        <taxon>Viridiplantae</taxon>
        <taxon>Streptophyta</taxon>
        <taxon>Embryophyta</taxon>
        <taxon>Tracheophyta</taxon>
        <taxon>Spermatophyta</taxon>
        <taxon>Magnoliopsida</taxon>
        <taxon>eudicotyledons</taxon>
        <taxon>Gunneridae</taxon>
        <taxon>Pentapetalae</taxon>
        <taxon>asterids</taxon>
        <taxon>lamiids</taxon>
        <taxon>Solanales</taxon>
        <taxon>Solanaceae</taxon>
        <taxon>Solanoideae</taxon>
        <taxon>Solaneae</taxon>
        <taxon>Solanum</taxon>
    </lineage>
</organism>
<dbReference type="EMBL" id="JACXVP010000008">
    <property type="protein sequence ID" value="KAG5592436.1"/>
    <property type="molecule type" value="Genomic_DNA"/>
</dbReference>
<dbReference type="Gene3D" id="2.40.330.10">
    <property type="entry name" value="DNA-binding pseudobarrel domain"/>
    <property type="match status" value="2"/>
</dbReference>
<evidence type="ECO:0000256" key="5">
    <source>
        <dbReference type="ARBA" id="ARBA00023242"/>
    </source>
</evidence>
<keyword evidence="2" id="KW-0805">Transcription regulation</keyword>
<dbReference type="CDD" id="cd10017">
    <property type="entry name" value="B3_DNA"/>
    <property type="match status" value="1"/>
</dbReference>
<evidence type="ECO:0000256" key="4">
    <source>
        <dbReference type="ARBA" id="ARBA00023163"/>
    </source>
</evidence>
<gene>
    <name evidence="6" type="ORF">H5410_042950</name>
</gene>
<accession>A0A9J5XZ62</accession>
<dbReference type="InterPro" id="IPR015300">
    <property type="entry name" value="DNA-bd_pseudobarrel_sf"/>
</dbReference>
<sequence length="300" mass="33813">MNKEEQSIICQQLCGVDVTVFDMDTQTKHILTLKKWSTNSFHLVKAWTKDFVKKRNLKENDVISICWEKTNSRFCFDVIDAEPISYSLPHHYSSSNTTLSLFPQVSENLSASKPITTTVDFSSIDGGKDHPNSPFLTLFTRVYENSKPIAKNTPPPSLPNTSSTAQSSIDSQYCFVFGSSSGEVNALGNWITKKLTRSDVNGASRLLLSRQDVNNYILPFMNEEEQSIICQQLCGVDVTVYDMDTQTSHILTLKKWSTNSFHLVKAWTKDFVTKGGISKKMTSSRYVGKKPIQDFAFELT</sequence>
<evidence type="ECO:0000256" key="2">
    <source>
        <dbReference type="ARBA" id="ARBA00023015"/>
    </source>
</evidence>
<dbReference type="GO" id="GO:0003677">
    <property type="term" value="F:DNA binding"/>
    <property type="evidence" value="ECO:0007669"/>
    <property type="project" value="UniProtKB-KW"/>
</dbReference>
<keyword evidence="4" id="KW-0804">Transcription</keyword>
<evidence type="ECO:0000256" key="3">
    <source>
        <dbReference type="ARBA" id="ARBA00023125"/>
    </source>
</evidence>
<dbReference type="InterPro" id="IPR051442">
    <property type="entry name" value="B3_domain"/>
</dbReference>
<keyword evidence="3" id="KW-0238">DNA-binding</keyword>
<dbReference type="SUPFAM" id="SSF101936">
    <property type="entry name" value="DNA-binding pseudobarrel domain"/>
    <property type="match status" value="2"/>
</dbReference>
<proteinExistence type="predicted"/>
<dbReference type="InterPro" id="IPR003340">
    <property type="entry name" value="B3_DNA-bd"/>
</dbReference>
<dbReference type="GO" id="GO:0005634">
    <property type="term" value="C:nucleus"/>
    <property type="evidence" value="ECO:0007669"/>
    <property type="project" value="UniProtKB-SubCell"/>
</dbReference>